<evidence type="ECO:0000313" key="1">
    <source>
        <dbReference type="EMBL" id="KAK2033480.1"/>
    </source>
</evidence>
<evidence type="ECO:0000313" key="2">
    <source>
        <dbReference type="Proteomes" id="UP001232148"/>
    </source>
</evidence>
<organism evidence="1 2">
    <name type="scientific">Colletotrichum zoysiae</name>
    <dbReference type="NCBI Taxonomy" id="1216348"/>
    <lineage>
        <taxon>Eukaryota</taxon>
        <taxon>Fungi</taxon>
        <taxon>Dikarya</taxon>
        <taxon>Ascomycota</taxon>
        <taxon>Pezizomycotina</taxon>
        <taxon>Sordariomycetes</taxon>
        <taxon>Hypocreomycetidae</taxon>
        <taxon>Glomerellales</taxon>
        <taxon>Glomerellaceae</taxon>
        <taxon>Colletotrichum</taxon>
        <taxon>Colletotrichum graminicola species complex</taxon>
    </lineage>
</organism>
<sequence length="308" mass="35580">MSANMTSMGFPETESVENCHIESIPGVLEKTVPTCMDKLLKTKCDQQHGRFICLHAYQQVTTTCPKCRVRVVEMAKIFLKTCPGDWNSGPGDYVLNSLRDTVENERASTDGMEIASMISFRWKMTHLADHIVEKLQLPVPSNTPCLMWNKREWQEDRRRRLGETVFDNNWDCLWRRFIDGRLMPPPSVEQGPDFIRFQQYLVAAIRESTSSKETSDELVEKMLLLTEEVSSRLHSSIKRPARCSERWGLSCPCKTCYNVKEFIKCFSSKSENKTRRIQKGEEGRTIRVLIGLIGCFAFRQAKKRPRLD</sequence>
<accession>A0AAD9M8G3</accession>
<reference evidence="1" key="1">
    <citation type="submission" date="2021-06" db="EMBL/GenBank/DDBJ databases">
        <title>Comparative genomics, transcriptomics and evolutionary studies reveal genomic signatures of adaptation to plant cell wall in hemibiotrophic fungi.</title>
        <authorList>
            <consortium name="DOE Joint Genome Institute"/>
            <person name="Baroncelli R."/>
            <person name="Diaz J.F."/>
            <person name="Benocci T."/>
            <person name="Peng M."/>
            <person name="Battaglia E."/>
            <person name="Haridas S."/>
            <person name="Andreopoulos W."/>
            <person name="Labutti K."/>
            <person name="Pangilinan J."/>
            <person name="Floch G.L."/>
            <person name="Makela M.R."/>
            <person name="Henrissat B."/>
            <person name="Grigoriev I.V."/>
            <person name="Crouch J.A."/>
            <person name="De Vries R.P."/>
            <person name="Sukno S.A."/>
            <person name="Thon M.R."/>
        </authorList>
    </citation>
    <scope>NUCLEOTIDE SEQUENCE</scope>
    <source>
        <strain evidence="1">MAFF235873</strain>
    </source>
</reference>
<dbReference type="Proteomes" id="UP001232148">
    <property type="component" value="Unassembled WGS sequence"/>
</dbReference>
<keyword evidence="2" id="KW-1185">Reference proteome</keyword>
<comment type="caution">
    <text evidence="1">The sequence shown here is derived from an EMBL/GenBank/DDBJ whole genome shotgun (WGS) entry which is preliminary data.</text>
</comment>
<gene>
    <name evidence="1" type="ORF">LX32DRAFT_635175</name>
</gene>
<name>A0AAD9M8G3_9PEZI</name>
<dbReference type="AlphaFoldDB" id="A0AAD9M8G3"/>
<dbReference type="EMBL" id="MU842821">
    <property type="protein sequence ID" value="KAK2033480.1"/>
    <property type="molecule type" value="Genomic_DNA"/>
</dbReference>
<proteinExistence type="predicted"/>
<protein>
    <submittedName>
        <fullName evidence="1">Uncharacterized protein</fullName>
    </submittedName>
</protein>